<sequence length="256" mass="27303">MSPIHPAAAQGYAVRADAYASGRPGYPPAVQGWLRDALGLGPGKRAVDLGAGTGKFTPNLRATGAYVLAVEPVAAMRAQLQQRHPGLAVLGAAAEHLPLPDACVDAVVCAQSFHWFANPAALAEIRRVLKPGGALGLIWNVRDERVDWVAALAAIVAPCEGGAPRYHSQHWRKLFPAPGFGPLREQRFAHGHRGPPAQVILERTRSVSFIAALAPQAQQAVMMKVQALIDATPELAGQAEVVFPYETMCLGCRREH</sequence>
<reference evidence="6" key="1">
    <citation type="submission" date="2018-04" db="EMBL/GenBank/DDBJ databases">
        <authorList>
            <person name="Watanabe M."/>
            <person name="Kojima H."/>
        </authorList>
    </citation>
    <scope>NUCLEOTIDE SEQUENCE [LARGE SCALE GENOMIC DNA]</scope>
    <source>
        <strain evidence="6">Dysh456</strain>
    </source>
</reference>
<dbReference type="OrthoDB" id="9797252at2"/>
<dbReference type="PANTHER" id="PTHR44942">
    <property type="entry name" value="METHYLTRANSF_11 DOMAIN-CONTAINING PROTEIN"/>
    <property type="match status" value="1"/>
</dbReference>
<dbReference type="SUPFAM" id="SSF53335">
    <property type="entry name" value="S-adenosyl-L-methionine-dependent methyltransferases"/>
    <property type="match status" value="1"/>
</dbReference>
<keyword evidence="2 5" id="KW-0489">Methyltransferase</keyword>
<dbReference type="InterPro" id="IPR051052">
    <property type="entry name" value="Diverse_substrate_MTase"/>
</dbReference>
<feature type="domain" description="Methyltransferase type 11" evidence="4">
    <location>
        <begin position="47"/>
        <end position="135"/>
    </location>
</feature>
<evidence type="ECO:0000313" key="5">
    <source>
        <dbReference type="EMBL" id="BBD79094.1"/>
    </source>
</evidence>
<dbReference type="GO" id="GO:0008757">
    <property type="term" value="F:S-adenosylmethionine-dependent methyltransferase activity"/>
    <property type="evidence" value="ECO:0007669"/>
    <property type="project" value="InterPro"/>
</dbReference>
<dbReference type="Proteomes" id="UP000270530">
    <property type="component" value="Chromosome"/>
</dbReference>
<dbReference type="PANTHER" id="PTHR44942:SF4">
    <property type="entry name" value="METHYLTRANSFERASE TYPE 11 DOMAIN-CONTAINING PROTEIN"/>
    <property type="match status" value="1"/>
</dbReference>
<proteinExistence type="inferred from homology"/>
<keyword evidence="6" id="KW-1185">Reference proteome</keyword>
<dbReference type="GO" id="GO:0032259">
    <property type="term" value="P:methylation"/>
    <property type="evidence" value="ECO:0007669"/>
    <property type="project" value="UniProtKB-KW"/>
</dbReference>
<dbReference type="CDD" id="cd02440">
    <property type="entry name" value="AdoMet_MTases"/>
    <property type="match status" value="1"/>
</dbReference>
<dbReference type="KEGG" id="rbd:ALSL_0423"/>
<evidence type="ECO:0000256" key="1">
    <source>
        <dbReference type="ARBA" id="ARBA00008361"/>
    </source>
</evidence>
<gene>
    <name evidence="5" type="ORF">ALSL_0423</name>
</gene>
<accession>A0A2Z6E2W3</accession>
<dbReference type="AlphaFoldDB" id="A0A2Z6E2W3"/>
<keyword evidence="3 5" id="KW-0808">Transferase</keyword>
<organism evidence="5 6">
    <name type="scientific">Aerosticca soli</name>
    <dbReference type="NCBI Taxonomy" id="2010829"/>
    <lineage>
        <taxon>Bacteria</taxon>
        <taxon>Pseudomonadati</taxon>
        <taxon>Pseudomonadota</taxon>
        <taxon>Gammaproteobacteria</taxon>
        <taxon>Lysobacterales</taxon>
        <taxon>Rhodanobacteraceae</taxon>
        <taxon>Aerosticca</taxon>
    </lineage>
</organism>
<evidence type="ECO:0000313" key="6">
    <source>
        <dbReference type="Proteomes" id="UP000270530"/>
    </source>
</evidence>
<evidence type="ECO:0000256" key="2">
    <source>
        <dbReference type="ARBA" id="ARBA00022603"/>
    </source>
</evidence>
<comment type="similarity">
    <text evidence="1">Belongs to the methyltransferase superfamily.</text>
</comment>
<dbReference type="Pfam" id="PF08241">
    <property type="entry name" value="Methyltransf_11"/>
    <property type="match status" value="1"/>
</dbReference>
<reference evidence="6" key="2">
    <citation type="submission" date="2018-06" db="EMBL/GenBank/DDBJ databases">
        <title>Genome sequence of Rhodanobacteraceae bacterium strain Dysh456.</title>
        <authorList>
            <person name="Fukui M."/>
        </authorList>
    </citation>
    <scope>NUCLEOTIDE SEQUENCE [LARGE SCALE GENOMIC DNA]</scope>
    <source>
        <strain evidence="6">Dysh456</strain>
    </source>
</reference>
<name>A0A2Z6E2W3_9GAMM</name>
<dbReference type="InterPro" id="IPR013216">
    <property type="entry name" value="Methyltransf_11"/>
</dbReference>
<dbReference type="Gene3D" id="3.40.50.150">
    <property type="entry name" value="Vaccinia Virus protein VP39"/>
    <property type="match status" value="1"/>
</dbReference>
<dbReference type="InterPro" id="IPR029063">
    <property type="entry name" value="SAM-dependent_MTases_sf"/>
</dbReference>
<evidence type="ECO:0000256" key="3">
    <source>
        <dbReference type="ARBA" id="ARBA00022679"/>
    </source>
</evidence>
<protein>
    <submittedName>
        <fullName evidence="5">Methyltransferase</fullName>
    </submittedName>
</protein>
<dbReference type="EMBL" id="AP018560">
    <property type="protein sequence ID" value="BBD79094.1"/>
    <property type="molecule type" value="Genomic_DNA"/>
</dbReference>
<dbReference type="RefSeq" id="WP_126536188.1">
    <property type="nucleotide sequence ID" value="NZ_AP018560.1"/>
</dbReference>
<evidence type="ECO:0000259" key="4">
    <source>
        <dbReference type="Pfam" id="PF08241"/>
    </source>
</evidence>